<keyword evidence="3" id="KW-1185">Reference proteome</keyword>
<feature type="compositionally biased region" description="Polar residues" evidence="1">
    <location>
        <begin position="390"/>
        <end position="409"/>
    </location>
</feature>
<comment type="caution">
    <text evidence="2">The sequence shown here is derived from an EMBL/GenBank/DDBJ whole genome shotgun (WGS) entry which is preliminary data.</text>
</comment>
<feature type="compositionally biased region" description="Low complexity" evidence="1">
    <location>
        <begin position="239"/>
        <end position="267"/>
    </location>
</feature>
<gene>
    <name evidence="2" type="ORF">A1O7_00041</name>
</gene>
<sequence>MSQVSVEEVQDQANVPDRRQSRSYSRPFGVDPNVRHHPAVRVDESEQALTDRANLYPSESPLPSARRTQEEIDRHLQQTEQRPPTLPPQPQPYEKGYRIPGPYVQEYRSPKQISSPKNGRSQAQVQASGKPLPSTLRSQGYAGQPQPAPRSYTASEQQNAPSYQGHAACSNSPAPYAEYDMKHGEWGNYTQNQPLQQHTQNPPLQQQRQSMGPPAHPVHQQISSQQTSVQAAPLPPSSQQPQAEPKKSTFGKLFGGSSSKGSKLQKQARSEAQVGSQGHVHKEKRNSMLRRNESGSSRQNSKYTSRDRLGQLPPPNVPSQYAQQQSSNVSTEPTPDMGEKLAEGKKKRFSGLGAKLFKSRAATTPTAPSQTSGSENQRTGQRIASPEPYSVQTPSVMSPESLSAQTQHDQYPVGPGSYFSQTQVQPPYQQSAHTTGQFSPQYPAAASPYQQNPRPFEYTHPSQSPPPPGQEASAGRYATGVSMTLGHQSRPSDLRINTSNQDLGHYDVPATAPAQVHPPRASPFASSPYNPNPSSGITTMTGTTLPPPRSAQSSSQNPRDHVVDLHKRSRSPRLGRAASDDLDASQRQQPTSLLGTFSSKNISPVGGIPRPHNDQERPFAITVPGLDDDNNNDARRKHNLRDRIAGGAPRSNTPVSVETGGHGAAPSSHLAVTTSTGGLERNVSVLEGYNNTPDSPRQARRESARDKTTPGFIAELPGSKAEGYESEEEIPMSATAYPGQEWMPVFVGDGRWDD</sequence>
<feature type="compositionally biased region" description="Polar residues" evidence="1">
    <location>
        <begin position="152"/>
        <end position="162"/>
    </location>
</feature>
<evidence type="ECO:0000313" key="2">
    <source>
        <dbReference type="EMBL" id="EXJ63706.1"/>
    </source>
</evidence>
<feature type="compositionally biased region" description="Polar residues" evidence="1">
    <location>
        <begin position="318"/>
        <end position="333"/>
    </location>
</feature>
<evidence type="ECO:0000313" key="3">
    <source>
        <dbReference type="Proteomes" id="UP000019473"/>
    </source>
</evidence>
<dbReference type="STRING" id="1182544.W9WGJ4"/>
<feature type="compositionally biased region" description="Polar residues" evidence="1">
    <location>
        <begin position="111"/>
        <end position="127"/>
    </location>
</feature>
<dbReference type="Proteomes" id="UP000019473">
    <property type="component" value="Unassembled WGS sequence"/>
</dbReference>
<dbReference type="GeneID" id="19174658"/>
<dbReference type="RefSeq" id="XP_007752273.1">
    <property type="nucleotide sequence ID" value="XM_007754083.1"/>
</dbReference>
<feature type="compositionally biased region" description="Polar residues" evidence="1">
    <location>
        <begin position="585"/>
        <end position="602"/>
    </location>
</feature>
<feature type="compositionally biased region" description="Polar residues" evidence="1">
    <location>
        <begin position="294"/>
        <end position="303"/>
    </location>
</feature>
<feature type="compositionally biased region" description="Basic residues" evidence="1">
    <location>
        <begin position="279"/>
        <end position="288"/>
    </location>
</feature>
<accession>W9WGJ4</accession>
<feature type="compositionally biased region" description="Basic and acidic residues" evidence="1">
    <location>
        <begin position="697"/>
        <end position="708"/>
    </location>
</feature>
<feature type="compositionally biased region" description="Basic and acidic residues" evidence="1">
    <location>
        <begin position="67"/>
        <end position="77"/>
    </location>
</feature>
<feature type="compositionally biased region" description="Polar residues" evidence="1">
    <location>
        <begin position="524"/>
        <end position="557"/>
    </location>
</feature>
<feature type="compositionally biased region" description="Polar residues" evidence="1">
    <location>
        <begin position="369"/>
        <end position="382"/>
    </location>
</feature>
<name>W9WGJ4_9EURO</name>
<reference evidence="2 3" key="1">
    <citation type="submission" date="2013-03" db="EMBL/GenBank/DDBJ databases">
        <title>The Genome Sequence of Cladophialophora yegresii CBS 114405.</title>
        <authorList>
            <consortium name="The Broad Institute Genomics Platform"/>
            <person name="Cuomo C."/>
            <person name="de Hoog S."/>
            <person name="Gorbushina A."/>
            <person name="Walker B."/>
            <person name="Young S.K."/>
            <person name="Zeng Q."/>
            <person name="Gargeya S."/>
            <person name="Fitzgerald M."/>
            <person name="Haas B."/>
            <person name="Abouelleil A."/>
            <person name="Allen A.W."/>
            <person name="Alvarado L."/>
            <person name="Arachchi H.M."/>
            <person name="Berlin A.M."/>
            <person name="Chapman S.B."/>
            <person name="Gainer-Dewar J."/>
            <person name="Goldberg J."/>
            <person name="Griggs A."/>
            <person name="Gujja S."/>
            <person name="Hansen M."/>
            <person name="Howarth C."/>
            <person name="Imamovic A."/>
            <person name="Ireland A."/>
            <person name="Larimer J."/>
            <person name="McCowan C."/>
            <person name="Murphy C."/>
            <person name="Pearson M."/>
            <person name="Poon T.W."/>
            <person name="Priest M."/>
            <person name="Roberts A."/>
            <person name="Saif S."/>
            <person name="Shea T."/>
            <person name="Sisk P."/>
            <person name="Sykes S."/>
            <person name="Wortman J."/>
            <person name="Nusbaum C."/>
            <person name="Birren B."/>
        </authorList>
    </citation>
    <scope>NUCLEOTIDE SEQUENCE [LARGE SCALE GENOMIC DNA]</scope>
    <source>
        <strain evidence="2 3">CBS 114405</strain>
    </source>
</reference>
<dbReference type="EMBL" id="AMGW01000001">
    <property type="protein sequence ID" value="EXJ63706.1"/>
    <property type="molecule type" value="Genomic_DNA"/>
</dbReference>
<feature type="compositionally biased region" description="Polar residues" evidence="1">
    <location>
        <begin position="418"/>
        <end position="440"/>
    </location>
</feature>
<proteinExistence type="predicted"/>
<dbReference type="HOGENOM" id="CLU_009045_0_0_1"/>
<evidence type="ECO:0000256" key="1">
    <source>
        <dbReference type="SAM" id="MobiDB-lite"/>
    </source>
</evidence>
<organism evidence="2 3">
    <name type="scientific">Cladophialophora yegresii CBS 114405</name>
    <dbReference type="NCBI Taxonomy" id="1182544"/>
    <lineage>
        <taxon>Eukaryota</taxon>
        <taxon>Fungi</taxon>
        <taxon>Dikarya</taxon>
        <taxon>Ascomycota</taxon>
        <taxon>Pezizomycotina</taxon>
        <taxon>Eurotiomycetes</taxon>
        <taxon>Chaetothyriomycetidae</taxon>
        <taxon>Chaetothyriales</taxon>
        <taxon>Herpotrichiellaceae</taxon>
        <taxon>Cladophialophora</taxon>
    </lineage>
</organism>
<dbReference type="VEuPathDB" id="FungiDB:A1O7_00041"/>
<feature type="region of interest" description="Disordered" evidence="1">
    <location>
        <begin position="687"/>
        <end position="736"/>
    </location>
</feature>
<feature type="region of interest" description="Disordered" evidence="1">
    <location>
        <begin position="1"/>
        <end position="670"/>
    </location>
</feature>
<feature type="compositionally biased region" description="Low complexity" evidence="1">
    <location>
        <begin position="190"/>
        <end position="209"/>
    </location>
</feature>
<protein>
    <submittedName>
        <fullName evidence="2">Uncharacterized protein</fullName>
    </submittedName>
</protein>
<feature type="compositionally biased region" description="Polar residues" evidence="1">
    <location>
        <begin position="481"/>
        <end position="502"/>
    </location>
</feature>
<dbReference type="AlphaFoldDB" id="W9WGJ4"/>
<dbReference type="OrthoDB" id="5151921at2759"/>